<keyword evidence="1" id="KW-1133">Transmembrane helix</keyword>
<evidence type="ECO:0000256" key="1">
    <source>
        <dbReference type="SAM" id="Phobius"/>
    </source>
</evidence>
<organism evidence="2">
    <name type="scientific">Arundo donax</name>
    <name type="common">Giant reed</name>
    <name type="synonym">Donax arundinaceus</name>
    <dbReference type="NCBI Taxonomy" id="35708"/>
    <lineage>
        <taxon>Eukaryota</taxon>
        <taxon>Viridiplantae</taxon>
        <taxon>Streptophyta</taxon>
        <taxon>Embryophyta</taxon>
        <taxon>Tracheophyta</taxon>
        <taxon>Spermatophyta</taxon>
        <taxon>Magnoliopsida</taxon>
        <taxon>Liliopsida</taxon>
        <taxon>Poales</taxon>
        <taxon>Poaceae</taxon>
        <taxon>PACMAD clade</taxon>
        <taxon>Arundinoideae</taxon>
        <taxon>Arundineae</taxon>
        <taxon>Arundo</taxon>
    </lineage>
</organism>
<keyword evidence="1" id="KW-0812">Transmembrane</keyword>
<proteinExistence type="predicted"/>
<dbReference type="EMBL" id="GBRH01260806">
    <property type="protein sequence ID" value="JAD37089.1"/>
    <property type="molecule type" value="Transcribed_RNA"/>
</dbReference>
<sequence length="89" mass="10914">MWSRPPKQLRCVYAIFMLLGCICWTVSRKQDYTFLFHVFQTFKLLIQRMYIERHKKIWSRQAKNIPSKKVTMHEKLNIFLFCCILLPQM</sequence>
<dbReference type="PROSITE" id="PS51257">
    <property type="entry name" value="PROKAR_LIPOPROTEIN"/>
    <property type="match status" value="1"/>
</dbReference>
<keyword evidence="1" id="KW-0472">Membrane</keyword>
<accession>A0A0A8ZCJ0</accession>
<protein>
    <submittedName>
        <fullName evidence="2">Uncharacterized protein</fullName>
    </submittedName>
</protein>
<name>A0A0A8ZCJ0_ARUDO</name>
<evidence type="ECO:0000313" key="2">
    <source>
        <dbReference type="EMBL" id="JAD37089.1"/>
    </source>
</evidence>
<feature type="transmembrane region" description="Helical" evidence="1">
    <location>
        <begin position="12"/>
        <end position="28"/>
    </location>
</feature>
<reference evidence="2" key="1">
    <citation type="submission" date="2014-09" db="EMBL/GenBank/DDBJ databases">
        <authorList>
            <person name="Magalhaes I.L.F."/>
            <person name="Oliveira U."/>
            <person name="Santos F.R."/>
            <person name="Vidigal T.H.D.A."/>
            <person name="Brescovit A.D."/>
            <person name="Santos A.J."/>
        </authorList>
    </citation>
    <scope>NUCLEOTIDE SEQUENCE</scope>
    <source>
        <tissue evidence="2">Shoot tissue taken approximately 20 cm above the soil surface</tissue>
    </source>
</reference>
<dbReference type="AlphaFoldDB" id="A0A0A8ZCJ0"/>
<reference evidence="2" key="2">
    <citation type="journal article" date="2015" name="Data Brief">
        <title>Shoot transcriptome of the giant reed, Arundo donax.</title>
        <authorList>
            <person name="Barrero R.A."/>
            <person name="Guerrero F.D."/>
            <person name="Moolhuijzen P."/>
            <person name="Goolsby J.A."/>
            <person name="Tidwell J."/>
            <person name="Bellgard S.E."/>
            <person name="Bellgard M.I."/>
        </authorList>
    </citation>
    <scope>NUCLEOTIDE SEQUENCE</scope>
    <source>
        <tissue evidence="2">Shoot tissue taken approximately 20 cm above the soil surface</tissue>
    </source>
</reference>